<dbReference type="EMBL" id="LVEA01000107">
    <property type="protein sequence ID" value="KYL00476.1"/>
    <property type="molecule type" value="Genomic_DNA"/>
</dbReference>
<gene>
    <name evidence="1" type="ORF">A2J07_08240</name>
</gene>
<organism evidence="1 2">
    <name type="scientific">Fusobacterium necrophorum subsp. funduliforme</name>
    <dbReference type="NCBI Taxonomy" id="143387"/>
    <lineage>
        <taxon>Bacteria</taxon>
        <taxon>Fusobacteriati</taxon>
        <taxon>Fusobacteriota</taxon>
        <taxon>Fusobacteriia</taxon>
        <taxon>Fusobacteriales</taxon>
        <taxon>Fusobacteriaceae</taxon>
        <taxon>Fusobacterium</taxon>
    </lineage>
</organism>
<evidence type="ECO:0000313" key="1">
    <source>
        <dbReference type="EMBL" id="KYL00476.1"/>
    </source>
</evidence>
<dbReference type="Proteomes" id="UP000075816">
    <property type="component" value="Unassembled WGS sequence"/>
</dbReference>
<comment type="caution">
    <text evidence="1">The sequence shown here is derived from an EMBL/GenBank/DDBJ whole genome shotgun (WGS) entry which is preliminary data.</text>
</comment>
<proteinExistence type="predicted"/>
<sequence>MLEEKNAMGIIKDIKDEKMRNYASSTCELIGFIYNAKISKKTKRKILKMIKKHEATTYEYIGALAEYENLAAYAKYLASRSRRIL</sequence>
<protein>
    <submittedName>
        <fullName evidence="1">Uncharacterized protein</fullName>
    </submittedName>
</protein>
<dbReference type="KEGG" id="fnf:BSQ88_07780"/>
<evidence type="ECO:0000313" key="2">
    <source>
        <dbReference type="Proteomes" id="UP000075816"/>
    </source>
</evidence>
<dbReference type="AlphaFoldDB" id="A0A162IGK9"/>
<dbReference type="RefSeq" id="WP_062623833.1">
    <property type="nucleotide sequence ID" value="NZ_CAXOUE010000018.1"/>
</dbReference>
<reference evidence="1 2" key="1">
    <citation type="submission" date="2016-03" db="EMBL/GenBank/DDBJ databases">
        <title>Comparative genomics of human isolates of Fusobacterium necrophorum.</title>
        <authorList>
            <person name="Jensen A."/>
            <person name="Bank S."/>
            <person name="Andersen P.S."/>
            <person name="Kristensen L.H."/>
            <person name="Prag J."/>
        </authorList>
    </citation>
    <scope>NUCLEOTIDE SEQUENCE [LARGE SCALE GENOMIC DNA]</scope>
    <source>
        <strain evidence="1 2">LS_1264</strain>
    </source>
</reference>
<name>A0A162IGK9_9FUSO</name>
<dbReference type="GeneID" id="75076326"/>
<accession>A0A162IGK9</accession>